<evidence type="ECO:0000313" key="1">
    <source>
        <dbReference type="Proteomes" id="UP000095287"/>
    </source>
</evidence>
<sequence length="67" mass="7414">MQPGRCLLTNTTDPLNLDHLLPRANFPLPKTDDPLFPPRPQQSSSSLIFALFSLTTSTARVAMTNVF</sequence>
<dbReference type="Proteomes" id="UP000095287">
    <property type="component" value="Unplaced"/>
</dbReference>
<evidence type="ECO:0000313" key="2">
    <source>
        <dbReference type="WBParaSite" id="L893_g21517.t1"/>
    </source>
</evidence>
<name>A0A1I7Z062_9BILA</name>
<protein>
    <submittedName>
        <fullName evidence="2">HNH endonuclease</fullName>
    </submittedName>
</protein>
<proteinExistence type="predicted"/>
<organism evidence="1 2">
    <name type="scientific">Steinernema glaseri</name>
    <dbReference type="NCBI Taxonomy" id="37863"/>
    <lineage>
        <taxon>Eukaryota</taxon>
        <taxon>Metazoa</taxon>
        <taxon>Ecdysozoa</taxon>
        <taxon>Nematoda</taxon>
        <taxon>Chromadorea</taxon>
        <taxon>Rhabditida</taxon>
        <taxon>Tylenchina</taxon>
        <taxon>Panagrolaimomorpha</taxon>
        <taxon>Strongyloidoidea</taxon>
        <taxon>Steinernematidae</taxon>
        <taxon>Steinernema</taxon>
    </lineage>
</organism>
<accession>A0A1I7Z062</accession>
<keyword evidence="1" id="KW-1185">Reference proteome</keyword>
<reference evidence="2" key="1">
    <citation type="submission" date="2016-11" db="UniProtKB">
        <authorList>
            <consortium name="WormBaseParasite"/>
        </authorList>
    </citation>
    <scope>IDENTIFICATION</scope>
</reference>
<dbReference type="AlphaFoldDB" id="A0A1I7Z062"/>
<dbReference type="WBParaSite" id="L893_g21517.t1">
    <property type="protein sequence ID" value="L893_g21517.t1"/>
    <property type="gene ID" value="L893_g21517"/>
</dbReference>